<evidence type="ECO:0000256" key="4">
    <source>
        <dbReference type="SAM" id="SignalP"/>
    </source>
</evidence>
<accession>A0A2D1QTY0</accession>
<keyword evidence="2" id="KW-0325">Glycoprotein</keyword>
<dbReference type="AlphaFoldDB" id="A0A2D1QTY0"/>
<keyword evidence="3" id="KW-1133">Transmembrane helix</keyword>
<dbReference type="InterPro" id="IPR050975">
    <property type="entry name" value="Sleep_regulator"/>
</dbReference>
<dbReference type="GO" id="GO:0030431">
    <property type="term" value="P:sleep"/>
    <property type="evidence" value="ECO:0007669"/>
    <property type="project" value="InterPro"/>
</dbReference>
<evidence type="ECO:0000313" key="5">
    <source>
        <dbReference type="EMBL" id="ATP16013.1"/>
    </source>
</evidence>
<name>A0A2D1QTY0_SINCU</name>
<evidence type="ECO:0000256" key="3">
    <source>
        <dbReference type="SAM" id="Phobius"/>
    </source>
</evidence>
<keyword evidence="1 4" id="KW-0732">Signal</keyword>
<organism evidence="5">
    <name type="scientific">Sinohyriopsis cumingii</name>
    <name type="common">Triangle sail mussel</name>
    <name type="synonym">Hyriopsis cumingii</name>
    <dbReference type="NCBI Taxonomy" id="165450"/>
    <lineage>
        <taxon>Eukaryota</taxon>
        <taxon>Metazoa</taxon>
        <taxon>Spiralia</taxon>
        <taxon>Lophotrochozoa</taxon>
        <taxon>Mollusca</taxon>
        <taxon>Bivalvia</taxon>
        <taxon>Autobranchia</taxon>
        <taxon>Heteroconchia</taxon>
        <taxon>Palaeoheterodonta</taxon>
        <taxon>Unionida</taxon>
        <taxon>Unionoidea</taxon>
        <taxon>Unionidae</taxon>
        <taxon>Gonideinae</taxon>
        <taxon>Sinohyriopsis</taxon>
    </lineage>
</organism>
<dbReference type="InterPro" id="IPR031424">
    <property type="entry name" value="QVR-like"/>
</dbReference>
<dbReference type="GO" id="GO:0032222">
    <property type="term" value="P:regulation of synaptic transmission, cholinergic"/>
    <property type="evidence" value="ECO:0007669"/>
    <property type="project" value="InterPro"/>
</dbReference>
<feature type="signal peptide" evidence="4">
    <location>
        <begin position="1"/>
        <end position="23"/>
    </location>
</feature>
<reference evidence="5" key="1">
    <citation type="submission" date="2017-06" db="EMBL/GenBank/DDBJ databases">
        <title>Proteins from the mantle cDNA liberary of the freshwater mussel.</title>
        <authorList>
            <person name="Liu X."/>
            <person name="Li J."/>
        </authorList>
    </citation>
    <scope>NUCLEOTIDE SEQUENCE</scope>
</reference>
<sequence length="124" mass="13145">MEKFGVMCMVLFGIVVSLQSANGIECYECGFSDNRCKDTFDKNAGVSKIPCEGLCTKGKNKSSGAVIRGCLPGVASQNKCEDQTIDGVKVKVCMCSGNLCNGVLKMGGSFVVMMSSIVIYLGLF</sequence>
<keyword evidence="3" id="KW-0472">Membrane</keyword>
<evidence type="ECO:0000256" key="1">
    <source>
        <dbReference type="ARBA" id="ARBA00022729"/>
    </source>
</evidence>
<feature type="chain" id="PRO_5021194999" evidence="4">
    <location>
        <begin position="24"/>
        <end position="124"/>
    </location>
</feature>
<evidence type="ECO:0000256" key="2">
    <source>
        <dbReference type="ARBA" id="ARBA00023180"/>
    </source>
</evidence>
<dbReference type="PANTHER" id="PTHR33562">
    <property type="entry name" value="ATILLA, ISOFORM B-RELATED-RELATED"/>
    <property type="match status" value="1"/>
</dbReference>
<feature type="transmembrane region" description="Helical" evidence="3">
    <location>
        <begin position="103"/>
        <end position="123"/>
    </location>
</feature>
<proteinExistence type="evidence at transcript level"/>
<dbReference type="Pfam" id="PF17064">
    <property type="entry name" value="QVR"/>
    <property type="match status" value="1"/>
</dbReference>
<dbReference type="EMBL" id="MF371329">
    <property type="protein sequence ID" value="ATP16013.1"/>
    <property type="molecule type" value="mRNA"/>
</dbReference>
<protein>
    <submittedName>
        <fullName evidence="5">Efetin</fullName>
    </submittedName>
</protein>
<keyword evidence="3" id="KW-0812">Transmembrane</keyword>